<dbReference type="SUPFAM" id="SSF54695">
    <property type="entry name" value="POZ domain"/>
    <property type="match status" value="1"/>
</dbReference>
<accession>A0ABM1DTH0</accession>
<dbReference type="InterPro" id="IPR015915">
    <property type="entry name" value="Kelch-typ_b-propeller"/>
</dbReference>
<dbReference type="SMART" id="SM00612">
    <property type="entry name" value="Kelch"/>
    <property type="match status" value="6"/>
</dbReference>
<evidence type="ECO:0000313" key="8">
    <source>
        <dbReference type="RefSeq" id="XP_014663240.1"/>
    </source>
</evidence>
<evidence type="ECO:0000313" key="7">
    <source>
        <dbReference type="RefSeq" id="XP_014663239.1"/>
    </source>
</evidence>
<keyword evidence="2" id="KW-0677">Repeat</keyword>
<name>A0ABM1DTH0_PRICU</name>
<feature type="domain" description="BTB" evidence="3">
    <location>
        <begin position="33"/>
        <end position="100"/>
    </location>
</feature>
<dbReference type="Gene3D" id="1.25.40.420">
    <property type="match status" value="1"/>
</dbReference>
<dbReference type="GeneID" id="106805954"/>
<dbReference type="RefSeq" id="XP_014663237.1">
    <property type="nucleotide sequence ID" value="XM_014807751.1"/>
</dbReference>
<dbReference type="RefSeq" id="XP_014663239.1">
    <property type="nucleotide sequence ID" value="XM_014807753.1"/>
</dbReference>
<dbReference type="InterPro" id="IPR006652">
    <property type="entry name" value="Kelch_1"/>
</dbReference>
<evidence type="ECO:0000313" key="5">
    <source>
        <dbReference type="RefSeq" id="XP_014663237.1"/>
    </source>
</evidence>
<dbReference type="Pfam" id="PF01344">
    <property type="entry name" value="Kelch_1"/>
    <property type="match status" value="2"/>
</dbReference>
<reference evidence="5 6" key="1">
    <citation type="submission" date="2025-05" db="UniProtKB">
        <authorList>
            <consortium name="RefSeq"/>
        </authorList>
    </citation>
    <scope>IDENTIFICATION</scope>
</reference>
<dbReference type="Gene3D" id="2.130.10.80">
    <property type="entry name" value="Galactose oxidase/kelch, beta-propeller"/>
    <property type="match status" value="1"/>
</dbReference>
<dbReference type="PROSITE" id="PS50097">
    <property type="entry name" value="BTB"/>
    <property type="match status" value="1"/>
</dbReference>
<dbReference type="RefSeq" id="XP_014663241.1">
    <property type="nucleotide sequence ID" value="XM_014807755.1"/>
</dbReference>
<dbReference type="RefSeq" id="XP_014663240.1">
    <property type="nucleotide sequence ID" value="XM_014807754.1"/>
</dbReference>
<dbReference type="SMART" id="SM00225">
    <property type="entry name" value="BTB"/>
    <property type="match status" value="1"/>
</dbReference>
<dbReference type="Pfam" id="PF07707">
    <property type="entry name" value="BACK"/>
    <property type="match status" value="1"/>
</dbReference>
<keyword evidence="1" id="KW-0880">Kelch repeat</keyword>
<dbReference type="RefSeq" id="XP_014663238.1">
    <property type="nucleotide sequence ID" value="XM_014807752.1"/>
</dbReference>
<dbReference type="Pfam" id="PF00651">
    <property type="entry name" value="BTB"/>
    <property type="match status" value="1"/>
</dbReference>
<dbReference type="InterPro" id="IPR037293">
    <property type="entry name" value="Gal_Oxidase_central_sf"/>
</dbReference>
<organism evidence="4 9">
    <name type="scientific">Priapulus caudatus</name>
    <name type="common">Priapulid worm</name>
    <dbReference type="NCBI Taxonomy" id="37621"/>
    <lineage>
        <taxon>Eukaryota</taxon>
        <taxon>Metazoa</taxon>
        <taxon>Ecdysozoa</taxon>
        <taxon>Scalidophora</taxon>
        <taxon>Priapulida</taxon>
        <taxon>Priapulimorpha</taxon>
        <taxon>Priapulimorphida</taxon>
        <taxon>Priapulidae</taxon>
        <taxon>Priapulus</taxon>
    </lineage>
</organism>
<evidence type="ECO:0000313" key="9">
    <source>
        <dbReference type="RefSeq" id="XP_014663241.1"/>
    </source>
</evidence>
<evidence type="ECO:0000256" key="2">
    <source>
        <dbReference type="ARBA" id="ARBA00022737"/>
    </source>
</evidence>
<dbReference type="InterPro" id="IPR011333">
    <property type="entry name" value="SKP1/BTB/POZ_sf"/>
</dbReference>
<dbReference type="Gene3D" id="3.30.710.10">
    <property type="entry name" value="Potassium Channel Kv1.1, Chain A"/>
    <property type="match status" value="1"/>
</dbReference>
<dbReference type="InterPro" id="IPR017096">
    <property type="entry name" value="BTB-kelch_protein"/>
</dbReference>
<protein>
    <submittedName>
        <fullName evidence="5 6">Kelch-like protein 5</fullName>
    </submittedName>
</protein>
<dbReference type="SMART" id="SM00875">
    <property type="entry name" value="BACK"/>
    <property type="match status" value="1"/>
</dbReference>
<evidence type="ECO:0000313" key="4">
    <source>
        <dbReference type="Proteomes" id="UP000695022"/>
    </source>
</evidence>
<dbReference type="Pfam" id="PF24681">
    <property type="entry name" value="Kelch_KLHDC2_KLHL20_DRC7"/>
    <property type="match status" value="1"/>
</dbReference>
<evidence type="ECO:0000313" key="6">
    <source>
        <dbReference type="RefSeq" id="XP_014663238.1"/>
    </source>
</evidence>
<evidence type="ECO:0000256" key="1">
    <source>
        <dbReference type="ARBA" id="ARBA00022441"/>
    </source>
</evidence>
<dbReference type="PANTHER" id="PTHR45632:SF3">
    <property type="entry name" value="KELCH-LIKE PROTEIN 32"/>
    <property type="match status" value="1"/>
</dbReference>
<proteinExistence type="predicted"/>
<dbReference type="PIRSF" id="PIRSF037037">
    <property type="entry name" value="Kelch-like_protein_gigaxonin"/>
    <property type="match status" value="1"/>
</dbReference>
<gene>
    <name evidence="5 6 7 8 9" type="primary">LOC106805954</name>
</gene>
<dbReference type="InterPro" id="IPR011705">
    <property type="entry name" value="BACK"/>
</dbReference>
<sequence>MDNESDNEFYHSINHAERSLKKMEDYYHHGELCDVILIIGAQRIHAHRIVLSAASDYFAAMFTSDVREAQQEEVPLKDVDSDSVLALVEYCYTGQIDLREDNVENLLSTASILQLLEVVEACCGFLMKQLHPSNCIGIRSFADVQGCCDLLKVAHNYAMDHFMEIMRNQEYLILPVEEVIRLLSNDDINVPNEETIYQAMMLWVKHDLPNRRQYLAKLMSHIKLPLLSPEFIADRVESNLLFKDDRECQDLIMEAMKYHLLPERRSTLQSPRTRPRKSTVGFIYAVGGVESNKGPNSCSIEKYDPRTNSWTQVDSISGHRLQFGVAVVEDKLFVVGGRDGLKTLNTVEAYSLKEKKWTTMPTMSTHRHGLGVGVLEGPLYACGGHDGWSYLSTVERWDAHAKQWSYVAPMHSPRSTLGVAVLNGRLYAIGGRDGKAFLRSVECYDPHTNRWTLCTSMSKRRGGVGVAVSSGFLYAVGGYDTPTSNATSNRFDSVERYDPKTDVWTTVARISPPRDSIGVCLMGEKLFAVGGYDGQAFLNTVECYDPQNNEWVQVAPLCMARAGACIVHVLKI</sequence>
<dbReference type="Proteomes" id="UP000695022">
    <property type="component" value="Unplaced"/>
</dbReference>
<dbReference type="SUPFAM" id="SSF117281">
    <property type="entry name" value="Kelch motif"/>
    <property type="match status" value="1"/>
</dbReference>
<dbReference type="CDD" id="cd18444">
    <property type="entry name" value="BACK_KLHL1_like"/>
    <property type="match status" value="1"/>
</dbReference>
<dbReference type="CDD" id="cd18234">
    <property type="entry name" value="BTB_POZ_KLHL1-like"/>
    <property type="match status" value="1"/>
</dbReference>
<dbReference type="InterPro" id="IPR000210">
    <property type="entry name" value="BTB/POZ_dom"/>
</dbReference>
<dbReference type="Gene3D" id="2.120.10.80">
    <property type="entry name" value="Kelch-type beta propeller"/>
    <property type="match status" value="1"/>
</dbReference>
<keyword evidence="4" id="KW-1185">Reference proteome</keyword>
<dbReference type="PANTHER" id="PTHR45632">
    <property type="entry name" value="LD33804P"/>
    <property type="match status" value="1"/>
</dbReference>
<evidence type="ECO:0000259" key="3">
    <source>
        <dbReference type="PROSITE" id="PS50097"/>
    </source>
</evidence>